<proteinExistence type="predicted"/>
<evidence type="ECO:0000313" key="2">
    <source>
        <dbReference type="EMBL" id="EJK76438.1"/>
    </source>
</evidence>
<comment type="caution">
    <text evidence="2">The sequence shown here is derived from an EMBL/GenBank/DDBJ whole genome shotgun (WGS) entry which is preliminary data.</text>
</comment>
<dbReference type="Proteomes" id="UP000266841">
    <property type="component" value="Unassembled WGS sequence"/>
</dbReference>
<organism evidence="2 3">
    <name type="scientific">Thalassiosira oceanica</name>
    <name type="common">Marine diatom</name>
    <dbReference type="NCBI Taxonomy" id="159749"/>
    <lineage>
        <taxon>Eukaryota</taxon>
        <taxon>Sar</taxon>
        <taxon>Stramenopiles</taxon>
        <taxon>Ochrophyta</taxon>
        <taxon>Bacillariophyta</taxon>
        <taxon>Coscinodiscophyceae</taxon>
        <taxon>Thalassiosirophycidae</taxon>
        <taxon>Thalassiosirales</taxon>
        <taxon>Thalassiosiraceae</taxon>
        <taxon>Thalassiosira</taxon>
    </lineage>
</organism>
<feature type="compositionally biased region" description="Gly residues" evidence="1">
    <location>
        <begin position="21"/>
        <end position="33"/>
    </location>
</feature>
<sequence length="218" mass="22939">MAARSAVSLASGRDDDEGGDNEGGNRGRCGGGDHAVPRPVRGAIRAVEWAKSAEPRRNALARARRAGNEHGGDHALPSPGRGGLRAAPLQPLRTAEAVEPETPSYQRRAFLASPQDSVSTMGSVSPTAVLAHGSYVAKTPSALQETLLSGAAESAFGGGGPRVRPRLTNDDAHRDGRRTDGKENDAPAVPQTIQRAAKNVRFHSQEDARQQQQQLPPL</sequence>
<name>K0TCH3_THAOC</name>
<reference evidence="2 3" key="1">
    <citation type="journal article" date="2012" name="Genome Biol.">
        <title>Genome and low-iron response of an oceanic diatom adapted to chronic iron limitation.</title>
        <authorList>
            <person name="Lommer M."/>
            <person name="Specht M."/>
            <person name="Roy A.S."/>
            <person name="Kraemer L."/>
            <person name="Andreson R."/>
            <person name="Gutowska M.A."/>
            <person name="Wolf J."/>
            <person name="Bergner S.V."/>
            <person name="Schilhabel M.B."/>
            <person name="Klostermeier U.C."/>
            <person name="Beiko R.G."/>
            <person name="Rosenstiel P."/>
            <person name="Hippler M."/>
            <person name="Laroche J."/>
        </authorList>
    </citation>
    <scope>NUCLEOTIDE SEQUENCE [LARGE SCALE GENOMIC DNA]</scope>
    <source>
        <strain evidence="2 3">CCMP1005</strain>
    </source>
</reference>
<keyword evidence="3" id="KW-1185">Reference proteome</keyword>
<evidence type="ECO:0000256" key="1">
    <source>
        <dbReference type="SAM" id="MobiDB-lite"/>
    </source>
</evidence>
<gene>
    <name evidence="2" type="ORF">THAOC_01800</name>
</gene>
<feature type="compositionally biased region" description="Basic and acidic residues" evidence="1">
    <location>
        <begin position="167"/>
        <end position="185"/>
    </location>
</feature>
<protein>
    <submittedName>
        <fullName evidence="2">Uncharacterized protein</fullName>
    </submittedName>
</protein>
<dbReference type="EMBL" id="AGNL01002147">
    <property type="protein sequence ID" value="EJK76438.1"/>
    <property type="molecule type" value="Genomic_DNA"/>
</dbReference>
<dbReference type="AlphaFoldDB" id="K0TCH3"/>
<feature type="region of interest" description="Disordered" evidence="1">
    <location>
        <begin position="152"/>
        <end position="218"/>
    </location>
</feature>
<feature type="region of interest" description="Disordered" evidence="1">
    <location>
        <begin position="1"/>
        <end position="39"/>
    </location>
</feature>
<feature type="region of interest" description="Disordered" evidence="1">
    <location>
        <begin position="53"/>
        <end position="91"/>
    </location>
</feature>
<accession>K0TCH3</accession>
<evidence type="ECO:0000313" key="3">
    <source>
        <dbReference type="Proteomes" id="UP000266841"/>
    </source>
</evidence>